<dbReference type="PANTHER" id="PTHR11195">
    <property type="entry name" value="DESTABILASE-RELATED"/>
    <property type="match status" value="1"/>
</dbReference>
<dbReference type="PROSITE" id="PS51909">
    <property type="entry name" value="LYSOZYME_I"/>
    <property type="match status" value="1"/>
</dbReference>
<dbReference type="RefSeq" id="XP_069189569.1">
    <property type="nucleotide sequence ID" value="XM_069333468.1"/>
</dbReference>
<dbReference type="RefSeq" id="XP_069189572.1">
    <property type="nucleotide sequence ID" value="XM_069333471.1"/>
</dbReference>
<dbReference type="GeneID" id="123765037"/>
<evidence type="ECO:0000256" key="7">
    <source>
        <dbReference type="ARBA" id="ARBA00023295"/>
    </source>
</evidence>
<evidence type="ECO:0000256" key="8">
    <source>
        <dbReference type="PIRSR" id="PIRSR608597-3"/>
    </source>
</evidence>
<evidence type="ECO:0000256" key="3">
    <source>
        <dbReference type="ARBA" id="ARBA00022529"/>
    </source>
</evidence>
<proteinExistence type="evidence at transcript level"/>
<dbReference type="SMR" id="A0A8B0L9J3"/>
<organism evidence="10">
    <name type="scientific">Procambarus clarkii</name>
    <name type="common">Red swamp crayfish</name>
    <dbReference type="NCBI Taxonomy" id="6728"/>
    <lineage>
        <taxon>Eukaryota</taxon>
        <taxon>Metazoa</taxon>
        <taxon>Ecdysozoa</taxon>
        <taxon>Arthropoda</taxon>
        <taxon>Crustacea</taxon>
        <taxon>Multicrustacea</taxon>
        <taxon>Malacostraca</taxon>
        <taxon>Eumalacostraca</taxon>
        <taxon>Eucarida</taxon>
        <taxon>Decapoda</taxon>
        <taxon>Pleocyemata</taxon>
        <taxon>Astacidea</taxon>
        <taxon>Astacoidea</taxon>
        <taxon>Cambaridae</taxon>
        <taxon>Procambarus</taxon>
    </lineage>
</organism>
<dbReference type="KEGG" id="pcla:123765037"/>
<keyword evidence="9" id="KW-0732">Signal</keyword>
<dbReference type="GeneID" id="138349557"/>
<dbReference type="PROSITE" id="PS00018">
    <property type="entry name" value="EF_HAND_1"/>
    <property type="match status" value="1"/>
</dbReference>
<dbReference type="InterPro" id="IPR018247">
    <property type="entry name" value="EF_Hand_1_Ca_BS"/>
</dbReference>
<dbReference type="GO" id="GO:0042742">
    <property type="term" value="P:defense response to bacterium"/>
    <property type="evidence" value="ECO:0007669"/>
    <property type="project" value="UniProtKB-KW"/>
</dbReference>
<keyword evidence="6 8" id="KW-1015">Disulfide bond</keyword>
<dbReference type="PANTHER" id="PTHR11195:SF13">
    <property type="entry name" value="INVERTEBRATE-TYPE LYSOZYME 2-RELATED"/>
    <property type="match status" value="1"/>
</dbReference>
<dbReference type="RefSeq" id="XP_045609372.2">
    <property type="nucleotide sequence ID" value="XM_045753416.2"/>
</dbReference>
<name>A0A8B0L9J3_PROCL</name>
<feature type="disulfide bond" evidence="8">
    <location>
        <begin position="32"/>
        <end position="120"/>
    </location>
</feature>
<comment type="catalytic activity">
    <reaction evidence="1">
        <text>Hydrolysis of (1-&gt;4)-beta-linkages between N-acetylmuramic acid and N-acetyl-D-glucosamine residues in a peptidoglycan and between N-acetyl-D-glucosamine residues in chitodextrins.</text>
        <dbReference type="EC" id="3.2.1.17"/>
    </reaction>
</comment>
<dbReference type="Gene3D" id="1.10.530.10">
    <property type="match status" value="1"/>
</dbReference>
<dbReference type="GO" id="GO:0031640">
    <property type="term" value="P:killing of cells of another organism"/>
    <property type="evidence" value="ECO:0007669"/>
    <property type="project" value="UniProtKB-KW"/>
</dbReference>
<dbReference type="OrthoDB" id="6337871at2759"/>
<dbReference type="InterPro" id="IPR008597">
    <property type="entry name" value="Invert_lysozyme"/>
</dbReference>
<feature type="signal peptide" evidence="9">
    <location>
        <begin position="1"/>
        <end position="22"/>
    </location>
</feature>
<evidence type="ECO:0000256" key="1">
    <source>
        <dbReference type="ARBA" id="ARBA00000632"/>
    </source>
</evidence>
<feature type="disulfide bond" evidence="8">
    <location>
        <begin position="49"/>
        <end position="57"/>
    </location>
</feature>
<keyword evidence="4" id="KW-0081">Bacteriolytic enzyme</keyword>
<feature type="chain" id="PRO_5032361520" description="lysozyme" evidence="9">
    <location>
        <begin position="23"/>
        <end position="156"/>
    </location>
</feature>
<sequence>MSIVKTVLIGLTAAIMVVLVYGQTDIEMTDDCLGCLCDASTRCNKAMGCHSVNLKVCGPFLISKPYWNEAGKPVLNERDDPYAENAFNDCVHDYTCSVKTIRNYMAKYGKDCNGDGVINCEDFVRIHKFGRKECFKSYGRLFKSRFSYCINNAIFY</sequence>
<dbReference type="Pfam" id="PF05497">
    <property type="entry name" value="Destabilase"/>
    <property type="match status" value="1"/>
</dbReference>
<evidence type="ECO:0000256" key="9">
    <source>
        <dbReference type="SAM" id="SignalP"/>
    </source>
</evidence>
<evidence type="ECO:0000256" key="5">
    <source>
        <dbReference type="ARBA" id="ARBA00022801"/>
    </source>
</evidence>
<keyword evidence="3" id="KW-0929">Antimicrobial</keyword>
<feature type="disulfide bond" evidence="8">
    <location>
        <begin position="37"/>
        <end position="43"/>
    </location>
</feature>
<dbReference type="EMBL" id="MW810490">
    <property type="protein sequence ID" value="QTV99355.1"/>
    <property type="molecule type" value="mRNA"/>
</dbReference>
<dbReference type="CDD" id="cd16890">
    <property type="entry name" value="lyz_i"/>
    <property type="match status" value="1"/>
</dbReference>
<protein>
    <recommendedName>
        <fullName evidence="2">lysozyme</fullName>
        <ecNumber evidence="2">3.2.1.17</ecNumber>
    </recommendedName>
</protein>
<evidence type="ECO:0000256" key="4">
    <source>
        <dbReference type="ARBA" id="ARBA00022638"/>
    </source>
</evidence>
<accession>A0A8B0L9J3</accession>
<dbReference type="RefSeq" id="XP_069189570.1">
    <property type="nucleotide sequence ID" value="XM_069333469.1"/>
</dbReference>
<dbReference type="FunFam" id="1.10.530.10:FF:000019">
    <property type="entry name" value="lysozyme"/>
    <property type="match status" value="1"/>
</dbReference>
<dbReference type="GO" id="GO:0003796">
    <property type="term" value="F:lysozyme activity"/>
    <property type="evidence" value="ECO:0007669"/>
    <property type="project" value="UniProtKB-EC"/>
</dbReference>
<dbReference type="RefSeq" id="XP_069189571.1">
    <property type="nucleotide sequence ID" value="XM_069333470.1"/>
</dbReference>
<dbReference type="RefSeq" id="XP_045609373.2">
    <property type="nucleotide sequence ID" value="XM_045753417.2"/>
</dbReference>
<evidence type="ECO:0000256" key="2">
    <source>
        <dbReference type="ARBA" id="ARBA00012732"/>
    </source>
</evidence>
<feature type="disulfide bond" evidence="8">
    <location>
        <begin position="90"/>
        <end position="96"/>
    </location>
</feature>
<keyword evidence="5" id="KW-0378">Hydrolase</keyword>
<evidence type="ECO:0000256" key="6">
    <source>
        <dbReference type="ARBA" id="ARBA00023157"/>
    </source>
</evidence>
<evidence type="ECO:0000313" key="10">
    <source>
        <dbReference type="EMBL" id="QTV99355.1"/>
    </source>
</evidence>
<dbReference type="EC" id="3.2.1.17" evidence="2"/>
<keyword evidence="7" id="KW-0326">Glycosidase</keyword>
<dbReference type="AlphaFoldDB" id="A0A8B0L9J3"/>
<dbReference type="KEGG" id="pcla:138349557"/>
<reference evidence="10" key="1">
    <citation type="submission" date="2021-03" db="EMBL/GenBank/DDBJ databases">
        <authorList>
            <person name="Yin C."/>
        </authorList>
    </citation>
    <scope>NUCLEOTIDE SEQUENCE</scope>
</reference>